<accession>A0A9X2CMI5</accession>
<dbReference type="Proteomes" id="UP001139333">
    <property type="component" value="Unassembled WGS sequence"/>
</dbReference>
<evidence type="ECO:0000313" key="2">
    <source>
        <dbReference type="EMBL" id="MCL1143720.1"/>
    </source>
</evidence>
<evidence type="ECO:0000256" key="1">
    <source>
        <dbReference type="SAM" id="SignalP"/>
    </source>
</evidence>
<protein>
    <submittedName>
        <fullName evidence="2">Uncharacterized protein</fullName>
    </submittedName>
</protein>
<keyword evidence="3" id="KW-1185">Reference proteome</keyword>
<evidence type="ECO:0000313" key="3">
    <source>
        <dbReference type="Proteomes" id="UP001139333"/>
    </source>
</evidence>
<name>A0A9X2CMI5_9GAMM</name>
<feature type="signal peptide" evidence="1">
    <location>
        <begin position="1"/>
        <end position="21"/>
    </location>
</feature>
<gene>
    <name evidence="2" type="ORF">L2672_13640</name>
</gene>
<organism evidence="2 3">
    <name type="scientific">Shewanella gaetbuli</name>
    <dbReference type="NCBI Taxonomy" id="220752"/>
    <lineage>
        <taxon>Bacteria</taxon>
        <taxon>Pseudomonadati</taxon>
        <taxon>Pseudomonadota</taxon>
        <taxon>Gammaproteobacteria</taxon>
        <taxon>Alteromonadales</taxon>
        <taxon>Shewanellaceae</taxon>
        <taxon>Shewanella</taxon>
    </lineage>
</organism>
<dbReference type="AlphaFoldDB" id="A0A9X2CMI5"/>
<sequence>MKKSILALMMVSACFSTVANANPSEYQQEIDLDMAQLTQVDAQVFVVEEVDQDHVQLSAHVETEFSEVYISKQQAHELGLEKSAHFHVGGKANIVSLAEAIALKIRQDDPTFFSVEMYRQYNRVNDTHIFAAKVIEYK</sequence>
<comment type="caution">
    <text evidence="2">The sequence shown here is derived from an EMBL/GenBank/DDBJ whole genome shotgun (WGS) entry which is preliminary data.</text>
</comment>
<proteinExistence type="predicted"/>
<dbReference type="RefSeq" id="WP_248996391.1">
    <property type="nucleotide sequence ID" value="NZ_JAKIKP010000011.1"/>
</dbReference>
<feature type="chain" id="PRO_5040955521" evidence="1">
    <location>
        <begin position="22"/>
        <end position="138"/>
    </location>
</feature>
<dbReference type="EMBL" id="JAKIKP010000011">
    <property type="protein sequence ID" value="MCL1143720.1"/>
    <property type="molecule type" value="Genomic_DNA"/>
</dbReference>
<keyword evidence="1" id="KW-0732">Signal</keyword>
<reference evidence="2" key="1">
    <citation type="submission" date="2022-01" db="EMBL/GenBank/DDBJ databases">
        <title>Whole genome-based taxonomy of the Shewanellaceae.</title>
        <authorList>
            <person name="Martin-Rodriguez A.J."/>
        </authorList>
    </citation>
    <scope>NUCLEOTIDE SEQUENCE</scope>
    <source>
        <strain evidence="2">DSM 16422</strain>
    </source>
</reference>